<feature type="compositionally biased region" description="Basic and acidic residues" evidence="1">
    <location>
        <begin position="387"/>
        <end position="398"/>
    </location>
</feature>
<dbReference type="PANTHER" id="PTHR21477:SF13">
    <property type="entry name" value="KIAA0930"/>
    <property type="match status" value="1"/>
</dbReference>
<accession>A0A1I8F3B7</accession>
<dbReference type="InterPro" id="IPR019141">
    <property type="entry name" value="DUF2045"/>
</dbReference>
<evidence type="ECO:0000313" key="2">
    <source>
        <dbReference type="Proteomes" id="UP000095280"/>
    </source>
</evidence>
<sequence>CASWATGAGADEYDGRYETTLLLYFNHLYLHCRQCSSQSPISSRSQQPQQQPATMDPANPVRFNIGCQSDSDDLEGELPEQRAGADEESDGYYNDAESEAARDAMSRSSSLQRILASISFWSQLLVQHFLEDGGGGGEIKDGDEFKDDLVFYVRRRLPDRGEAAAASSSSSIGTTVEVHRKHKHNYRLILADQLIDLEESVYLNLIMQQFAYTVTCAVCTRTGARELQILRRFTSRVFASPSRHCMDGKACREEITYPNIFFSVHNYDELFADCVVRDSELLCVELVACDRRGRLQGVLFLGSIRYESVLEVYQARAGGGTRGGSSSSAPAGGQAPSGWLFRSVSAASSASVGRRRVEFLRMRGPHGKGHAEVAVTAAPAPVGEDGASQRESRRERRLSGGVGGVGGFRGGGMKKSRSDSANIDSTGGGGGGEVPPHEVEARDIEEEFGDEDGDGEAAEPAADDGGAAGGGSGGVWQIGKSFGQAWHWFKERRRAGSVSLSACLTYVSLPWHRIVADLLDTRQQPVLAFDLPAG</sequence>
<keyword evidence="2" id="KW-1185">Reference proteome</keyword>
<dbReference type="AlphaFoldDB" id="A0A1I8F3B7"/>
<proteinExistence type="predicted"/>
<feature type="region of interest" description="Disordered" evidence="1">
    <location>
        <begin position="368"/>
        <end position="474"/>
    </location>
</feature>
<dbReference type="Proteomes" id="UP000095280">
    <property type="component" value="Unplaced"/>
</dbReference>
<dbReference type="WBParaSite" id="maker-unitig_18089-snap-gene-0.2-mRNA-1">
    <property type="protein sequence ID" value="maker-unitig_18089-snap-gene-0.2-mRNA-1"/>
    <property type="gene ID" value="maker-unitig_18089-snap-gene-0.2"/>
</dbReference>
<name>A0A1I8F3B7_9PLAT</name>
<reference evidence="3" key="1">
    <citation type="submission" date="2016-11" db="UniProtKB">
        <authorList>
            <consortium name="WormBaseParasite"/>
        </authorList>
    </citation>
    <scope>IDENTIFICATION</scope>
</reference>
<evidence type="ECO:0000313" key="3">
    <source>
        <dbReference type="WBParaSite" id="maker-unitig_18089-snap-gene-0.2-mRNA-1"/>
    </source>
</evidence>
<feature type="compositionally biased region" description="Gly residues" evidence="1">
    <location>
        <begin position="400"/>
        <end position="413"/>
    </location>
</feature>
<organism evidence="2 3">
    <name type="scientific">Macrostomum lignano</name>
    <dbReference type="NCBI Taxonomy" id="282301"/>
    <lineage>
        <taxon>Eukaryota</taxon>
        <taxon>Metazoa</taxon>
        <taxon>Spiralia</taxon>
        <taxon>Lophotrochozoa</taxon>
        <taxon>Platyhelminthes</taxon>
        <taxon>Rhabditophora</taxon>
        <taxon>Macrostomorpha</taxon>
        <taxon>Macrostomida</taxon>
        <taxon>Macrostomidae</taxon>
        <taxon>Macrostomum</taxon>
    </lineage>
</organism>
<protein>
    <submittedName>
        <fullName evidence="3">Minichromosome maintenance protein 2</fullName>
    </submittedName>
</protein>
<feature type="compositionally biased region" description="Low complexity" evidence="1">
    <location>
        <begin position="40"/>
        <end position="51"/>
    </location>
</feature>
<dbReference type="PANTHER" id="PTHR21477">
    <property type="entry name" value="ZGC:172139"/>
    <property type="match status" value="1"/>
</dbReference>
<feature type="compositionally biased region" description="Low complexity" evidence="1">
    <location>
        <begin position="372"/>
        <end position="382"/>
    </location>
</feature>
<feature type="region of interest" description="Disordered" evidence="1">
    <location>
        <begin position="40"/>
        <end position="101"/>
    </location>
</feature>
<evidence type="ECO:0000256" key="1">
    <source>
        <dbReference type="SAM" id="MobiDB-lite"/>
    </source>
</evidence>
<feature type="compositionally biased region" description="Acidic residues" evidence="1">
    <location>
        <begin position="443"/>
        <end position="457"/>
    </location>
</feature>
<dbReference type="Pfam" id="PF09741">
    <property type="entry name" value="DUF2045"/>
    <property type="match status" value="1"/>
</dbReference>